<dbReference type="AlphaFoldDB" id="A0A7Y2H1W0"/>
<dbReference type="Pfam" id="PF00005">
    <property type="entry name" value="ABC_tran"/>
    <property type="match status" value="1"/>
</dbReference>
<dbReference type="Gene3D" id="3.40.50.300">
    <property type="entry name" value="P-loop containing nucleotide triphosphate hydrolases"/>
    <property type="match status" value="1"/>
</dbReference>
<evidence type="ECO:0000256" key="1">
    <source>
        <dbReference type="ARBA" id="ARBA00022448"/>
    </source>
</evidence>
<keyword evidence="3 5" id="KW-0067">ATP-binding</keyword>
<proteinExistence type="predicted"/>
<dbReference type="EMBL" id="JABDJR010000178">
    <property type="protein sequence ID" value="NNF06053.1"/>
    <property type="molecule type" value="Genomic_DNA"/>
</dbReference>
<evidence type="ECO:0000259" key="4">
    <source>
        <dbReference type="PROSITE" id="PS50893"/>
    </source>
</evidence>
<accession>A0A7Y2H1W0</accession>
<protein>
    <submittedName>
        <fullName evidence="5">ABC transporter ATP-binding protein</fullName>
    </submittedName>
</protein>
<dbReference type="SUPFAM" id="SSF52540">
    <property type="entry name" value="P-loop containing nucleoside triphosphate hydrolases"/>
    <property type="match status" value="1"/>
</dbReference>
<dbReference type="InterPro" id="IPR003593">
    <property type="entry name" value="AAA+_ATPase"/>
</dbReference>
<feature type="domain" description="ABC transporter" evidence="4">
    <location>
        <begin position="3"/>
        <end position="192"/>
    </location>
</feature>
<dbReference type="InterPro" id="IPR027417">
    <property type="entry name" value="P-loop_NTPase"/>
</dbReference>
<dbReference type="PANTHER" id="PTHR42939">
    <property type="entry name" value="ABC TRANSPORTER ATP-BINDING PROTEIN ALBC-RELATED"/>
    <property type="match status" value="1"/>
</dbReference>
<organism evidence="5 6">
    <name type="scientific">Eiseniibacteriota bacterium</name>
    <dbReference type="NCBI Taxonomy" id="2212470"/>
    <lineage>
        <taxon>Bacteria</taxon>
        <taxon>Candidatus Eiseniibacteriota</taxon>
    </lineage>
</organism>
<evidence type="ECO:0000313" key="6">
    <source>
        <dbReference type="Proteomes" id="UP000547674"/>
    </source>
</evidence>
<comment type="caution">
    <text evidence="5">The sequence shown here is derived from an EMBL/GenBank/DDBJ whole genome shotgun (WGS) entry which is preliminary data.</text>
</comment>
<keyword evidence="1" id="KW-0813">Transport</keyword>
<dbReference type="PANTHER" id="PTHR42939:SF1">
    <property type="entry name" value="ABC TRANSPORTER ATP-BINDING PROTEIN ALBC-RELATED"/>
    <property type="match status" value="1"/>
</dbReference>
<dbReference type="PROSITE" id="PS50893">
    <property type="entry name" value="ABC_TRANSPORTER_2"/>
    <property type="match status" value="1"/>
</dbReference>
<dbReference type="GO" id="GO:0016887">
    <property type="term" value="F:ATP hydrolysis activity"/>
    <property type="evidence" value="ECO:0007669"/>
    <property type="project" value="InterPro"/>
</dbReference>
<dbReference type="InterPro" id="IPR051782">
    <property type="entry name" value="ABC_Transporter_VariousFunc"/>
</dbReference>
<evidence type="ECO:0000256" key="2">
    <source>
        <dbReference type="ARBA" id="ARBA00022741"/>
    </source>
</evidence>
<name>A0A7Y2H1W0_UNCEI</name>
<evidence type="ECO:0000256" key="3">
    <source>
        <dbReference type="ARBA" id="ARBA00022840"/>
    </source>
</evidence>
<reference evidence="5 6" key="1">
    <citation type="submission" date="2020-03" db="EMBL/GenBank/DDBJ databases">
        <title>Metabolic flexibility allows generalist bacteria to become dominant in a frequently disturbed ecosystem.</title>
        <authorList>
            <person name="Chen Y.-J."/>
            <person name="Leung P.M."/>
            <person name="Bay S.K."/>
            <person name="Hugenholtz P."/>
            <person name="Kessler A.J."/>
            <person name="Shelley G."/>
            <person name="Waite D.W."/>
            <person name="Cook P.L."/>
            <person name="Greening C."/>
        </authorList>
    </citation>
    <scope>NUCLEOTIDE SEQUENCE [LARGE SCALE GENOMIC DNA]</scope>
    <source>
        <strain evidence="5">SS_bin_28</strain>
    </source>
</reference>
<gene>
    <name evidence="5" type="ORF">HKN21_04780</name>
</gene>
<dbReference type="GO" id="GO:0005524">
    <property type="term" value="F:ATP binding"/>
    <property type="evidence" value="ECO:0007669"/>
    <property type="project" value="UniProtKB-KW"/>
</dbReference>
<dbReference type="SMART" id="SM00382">
    <property type="entry name" value="AAA"/>
    <property type="match status" value="1"/>
</dbReference>
<evidence type="ECO:0000313" key="5">
    <source>
        <dbReference type="EMBL" id="NNF06053.1"/>
    </source>
</evidence>
<dbReference type="Proteomes" id="UP000547674">
    <property type="component" value="Unassembled WGS sequence"/>
</dbReference>
<keyword evidence="2" id="KW-0547">Nucleotide-binding</keyword>
<sequence length="197" mass="21834">MKIELRDIEMRFGARTVFSNLNRTVEPGTHLVLTGPNGSGKSTLLKVMGGLLTPTRGEVHWEASTNRSEVRKRLGYVGPDLTLYDDLTVAENLEFFHAFEDAPAASATQHLEALGLHDRRDSRYGSLSTGLKQRTKLAFALLKNPALLLLDERSLGLDPQGRKLIPWLMALEPNRTVVLATNDPSEFELGKENLELG</sequence>
<dbReference type="InterPro" id="IPR003439">
    <property type="entry name" value="ABC_transporter-like_ATP-bd"/>
</dbReference>